<dbReference type="GeneID" id="14905283"/>
<feature type="domain" description="HYDIN/VesB/CFA65-like Ig-like" evidence="9">
    <location>
        <begin position="587"/>
        <end position="685"/>
    </location>
</feature>
<dbReference type="InterPro" id="IPR056344">
    <property type="entry name" value="Ig_CFAP65-like_9th"/>
</dbReference>
<evidence type="ECO:0008006" key="14">
    <source>
        <dbReference type="Google" id="ProtNLM"/>
    </source>
</evidence>
<feature type="domain" description="CFAP65-like ninth Ig-like" evidence="11">
    <location>
        <begin position="1171"/>
        <end position="1277"/>
    </location>
</feature>
<dbReference type="OrthoDB" id="442692at2759"/>
<evidence type="ECO:0000256" key="2">
    <source>
        <dbReference type="ARBA" id="ARBA00004496"/>
    </source>
</evidence>
<evidence type="ECO:0000313" key="12">
    <source>
        <dbReference type="EMBL" id="EGR29179.1"/>
    </source>
</evidence>
<organism evidence="12 13">
    <name type="scientific">Ichthyophthirius multifiliis</name>
    <name type="common">White spot disease agent</name>
    <name type="synonym">Ich</name>
    <dbReference type="NCBI Taxonomy" id="5932"/>
    <lineage>
        <taxon>Eukaryota</taxon>
        <taxon>Sar</taxon>
        <taxon>Alveolata</taxon>
        <taxon>Ciliophora</taxon>
        <taxon>Intramacronucleata</taxon>
        <taxon>Oligohymenophorea</taxon>
        <taxon>Hymenostomatida</taxon>
        <taxon>Ophryoglenina</taxon>
        <taxon>Ichthyophthirius</taxon>
    </lineage>
</organism>
<dbReference type="STRING" id="857967.G0R021"/>
<proteinExistence type="predicted"/>
<dbReference type="InterPro" id="IPR033305">
    <property type="entry name" value="Hydin-like"/>
</dbReference>
<evidence type="ECO:0000259" key="10">
    <source>
        <dbReference type="Pfam" id="PF24798"/>
    </source>
</evidence>
<evidence type="ECO:0000256" key="7">
    <source>
        <dbReference type="SAM" id="Coils"/>
    </source>
</evidence>
<dbReference type="Proteomes" id="UP000008983">
    <property type="component" value="Unassembled WGS sequence"/>
</dbReference>
<feature type="domain" description="CFAP74 fourth Ig-like" evidence="10">
    <location>
        <begin position="813"/>
        <end position="906"/>
    </location>
</feature>
<dbReference type="GO" id="GO:0031514">
    <property type="term" value="C:motile cilium"/>
    <property type="evidence" value="ECO:0007669"/>
    <property type="project" value="UniProtKB-SubCell"/>
</dbReference>
<dbReference type="Pfam" id="PF22544">
    <property type="entry name" value="HYDIN_VesB_CFA65-like_Ig"/>
    <property type="match status" value="3"/>
</dbReference>
<evidence type="ECO:0000256" key="3">
    <source>
        <dbReference type="ARBA" id="ARBA00022490"/>
    </source>
</evidence>
<keyword evidence="7" id="KW-0175">Coiled coil</keyword>
<dbReference type="InterPro" id="IPR056310">
    <property type="entry name" value="Ig-CFAP74_4th"/>
</dbReference>
<evidence type="ECO:0000256" key="8">
    <source>
        <dbReference type="SAM" id="MobiDB-lite"/>
    </source>
</evidence>
<keyword evidence="3" id="KW-0963">Cytoplasm</keyword>
<dbReference type="PANTHER" id="PTHR23053">
    <property type="entry name" value="DLEC1 DELETED IN LUNG AND ESOPHAGEAL CANCER 1"/>
    <property type="match status" value="1"/>
</dbReference>
<evidence type="ECO:0000256" key="4">
    <source>
        <dbReference type="ARBA" id="ARBA00022846"/>
    </source>
</evidence>
<dbReference type="GO" id="GO:0005930">
    <property type="term" value="C:axoneme"/>
    <property type="evidence" value="ECO:0007669"/>
    <property type="project" value="TreeGrafter"/>
</dbReference>
<dbReference type="InterPro" id="IPR053879">
    <property type="entry name" value="HYDIN_VesB_CFA65-like_Ig"/>
</dbReference>
<evidence type="ECO:0000256" key="6">
    <source>
        <dbReference type="ARBA" id="ARBA00023273"/>
    </source>
</evidence>
<gene>
    <name evidence="12" type="ORF">IMG5_161290</name>
</gene>
<evidence type="ECO:0000313" key="13">
    <source>
        <dbReference type="Proteomes" id="UP000008983"/>
    </source>
</evidence>
<keyword evidence="13" id="KW-1185">Reference proteome</keyword>
<feature type="compositionally biased region" description="Polar residues" evidence="8">
    <location>
        <begin position="961"/>
        <end position="970"/>
    </location>
</feature>
<dbReference type="InParanoid" id="G0R021"/>
<evidence type="ECO:0000256" key="1">
    <source>
        <dbReference type="ARBA" id="ARBA00004230"/>
    </source>
</evidence>
<protein>
    <recommendedName>
        <fullName evidence="14">MSP domain-containing protein</fullName>
    </recommendedName>
</protein>
<dbReference type="Pfam" id="PF24798">
    <property type="entry name" value="Ig-CFAP74_4th"/>
    <property type="match status" value="1"/>
</dbReference>
<dbReference type="RefSeq" id="XP_004030415.1">
    <property type="nucleotide sequence ID" value="XM_004030367.1"/>
</dbReference>
<sequence>MSSFGKKTVQSLNANKSSNQNVKAITKLTPTQLAQKQFSGNLLDDYNQKPKIMKFLNLADYSIYTETTIPIDEPLFDPMPTLIQFTDYEPLQLKEKIFKLRNKDKVARRVKILQPDTRLFQVIPALSQNFQKQQKASNSNDPLDKYYIGNKIAPGMEACFIIKFSPEAKNDYYYELTIVTEREQFLVPIYAIGKRAVLDFPDLLDFGQCPVKYVTEKPVIVRNLGEKTAKWFLQLPQDFESNRTEGVLEQGQNEQIVIKFYPKEAKPYKNEAILKYDNLQAYVSIIGQAQNHVVYLSKSFVQMEEAYIGLQTQQTLQIINKSVVRVDFEWRAFATEKEEQEKKQRLKLQLEEEENEEIMLLKEIINNEGINEDFDFGNGEDDSDNEENDEKDIVQKRLKKAELMLARKYKDIRKAIDDDLLLFQDDIFTIEPIKGQIWPNSEITITLSFKPKGAHSYTCPAFCNISCNQDRLSLTQQGEGIGPKAFLNQNEINLGDPFVNEEVRPTIIIENQGEIECKFELLPNDRYFGKMFKFEPENGVLKVGERKEIRVQFSSSKPGEFKENFRWRLEGSTEFLSILFIGHIRAPQFEFDKEIVDFGKVSYNFPQEEKLKLINKSTVPFDYILRIPGDGKMRDKEFIIDRATGSIQAGETIEISIEFTPRYIKKYEMVLTIDIEGVAQDMKCLPIRAESEVPQVEIKPQDRLDFGEIFLKHRDIMGLQLINHSKQLRAKFEIQEQKKESMILAQYEVEPQTGIIEPQSTATIQVKLVTNRLNDITLPLGIVIVGCNNNLPYIVNIVAMSIGPIVEIGGNLKELDFGQVEVLNDYSKKLTLTNQSKIEADYRVFTKNKISIFKPIQKYGILKPQESTEVEVVCSADEVSKFQDVLHFVIKDGLDIDIQLKAKGVGSTIYCKDNLNNIDFETMYTHKNYPKEFFVENKGRRPQKLTWVRKQEKKKNEDKNTQQQNSNVNKLKTNITVTDITNKQQQQPQQEPDIYTIVPETVVLPPKHGIMFQFKAYSTKTGRFPEQFMLNSQVGNERKTLTLYNTTLDGEFIKPTLKFSEKRLYFKYAWQKNVPFMTISKNLEITCASILSTNFTLKVSPPFSINKENLILSFGESTFVKVDFDPGQKTDRISGQQLGKLQIIHVDHPHREFIDLVGEVCFPNVKFEQNTVNFGAILNETSKKISVNIQNVSEMPINYEWTFLEEEYINANNTGQNNQNNNKKLQVNEVFDILPLSGSLNPGEIDDVEFVYNAFGGQKMKTTAVCHVDGGPNYEVILIGDSSLISYKISAKNIDFGEVKFCEWAIREFYIENNSKVSFDFKILYDKVKRKDYIECNPQFGRIQGGEKQKILIKICPIMPSEFREIMQVQVSYFEAENILVFGKGIYPAIFVDLERTDNEEFIQRFNSQYEKKKPKEKICQNKPPYQKKWPTNLLEKSIFLIQTLRVQNKYKKKQ</sequence>
<name>G0R021_ICHMU</name>
<evidence type="ECO:0000259" key="9">
    <source>
        <dbReference type="Pfam" id="PF22544"/>
    </source>
</evidence>
<dbReference type="EMBL" id="GL984175">
    <property type="protein sequence ID" value="EGR29179.1"/>
    <property type="molecule type" value="Genomic_DNA"/>
</dbReference>
<dbReference type="GO" id="GO:1904158">
    <property type="term" value="P:axonemal central apparatus assembly"/>
    <property type="evidence" value="ECO:0007669"/>
    <property type="project" value="TreeGrafter"/>
</dbReference>
<dbReference type="GO" id="GO:0003341">
    <property type="term" value="P:cilium movement"/>
    <property type="evidence" value="ECO:0007669"/>
    <property type="project" value="TreeGrafter"/>
</dbReference>
<evidence type="ECO:0000256" key="5">
    <source>
        <dbReference type="ARBA" id="ARBA00023069"/>
    </source>
</evidence>
<dbReference type="InterPro" id="IPR013783">
    <property type="entry name" value="Ig-like_fold"/>
</dbReference>
<dbReference type="OMA" id="DIHELVC"/>
<accession>G0R021</accession>
<dbReference type="Pfam" id="PF24816">
    <property type="entry name" value="Ig_CFAP65__9th"/>
    <property type="match status" value="1"/>
</dbReference>
<feature type="coiled-coil region" evidence="7">
    <location>
        <begin position="333"/>
        <end position="368"/>
    </location>
</feature>
<feature type="region of interest" description="Disordered" evidence="8">
    <location>
        <begin position="949"/>
        <end position="970"/>
    </location>
</feature>
<keyword evidence="5" id="KW-0969">Cilium</keyword>
<dbReference type="PANTHER" id="PTHR23053:SF0">
    <property type="entry name" value="HYDROCEPHALUS-INDUCING PROTEIN HOMOLOG"/>
    <property type="match status" value="1"/>
</dbReference>
<evidence type="ECO:0000259" key="11">
    <source>
        <dbReference type="Pfam" id="PF24816"/>
    </source>
</evidence>
<keyword evidence="4" id="KW-0282">Flagellum</keyword>
<feature type="domain" description="HYDIN/VesB/CFA65-like Ig-like" evidence="9">
    <location>
        <begin position="487"/>
        <end position="571"/>
    </location>
</feature>
<reference evidence="12 13" key="1">
    <citation type="submission" date="2011-07" db="EMBL/GenBank/DDBJ databases">
        <authorList>
            <person name="Coyne R."/>
            <person name="Brami D."/>
            <person name="Johnson J."/>
            <person name="Hostetler J."/>
            <person name="Hannick L."/>
            <person name="Clark T."/>
            <person name="Cassidy-Hanley D."/>
            <person name="Inman J."/>
        </authorList>
    </citation>
    <scope>NUCLEOTIDE SEQUENCE [LARGE SCALE GENOMIC DNA]</scope>
    <source>
        <strain evidence="12 13">G5</strain>
    </source>
</reference>
<dbReference type="eggNOG" id="ENOG502QQ4F">
    <property type="taxonomic scope" value="Eukaryota"/>
</dbReference>
<comment type="subcellular location">
    <subcellularLocation>
        <location evidence="1">Cell projection</location>
        <location evidence="1">Cilium</location>
        <location evidence="1">Flagellum</location>
    </subcellularLocation>
    <subcellularLocation>
        <location evidence="2">Cytoplasm</location>
    </subcellularLocation>
</comment>
<keyword evidence="6" id="KW-0966">Cell projection</keyword>
<dbReference type="Gene3D" id="2.60.40.10">
    <property type="entry name" value="Immunoglobulins"/>
    <property type="match status" value="9"/>
</dbReference>
<feature type="domain" description="HYDIN/VesB/CFA65-like Ig-like" evidence="9">
    <location>
        <begin position="196"/>
        <end position="280"/>
    </location>
</feature>